<name>A0A3P1SDL4_9ACTO</name>
<comment type="caution">
    <text evidence="2">The sequence shown here is derived from an EMBL/GenBank/DDBJ whole genome shotgun (WGS) entry which is preliminary data.</text>
</comment>
<reference evidence="2 3" key="1">
    <citation type="submission" date="2018-11" db="EMBL/GenBank/DDBJ databases">
        <title>Genomes From Bacteria Associated with the Canine Oral Cavity: a Test Case for Automated Genome-Based Taxonomic Assignment.</title>
        <authorList>
            <person name="Coil D.A."/>
            <person name="Jospin G."/>
            <person name="Darling A.E."/>
            <person name="Wallis C."/>
            <person name="Davis I.J."/>
            <person name="Harris S."/>
            <person name="Eisen J.A."/>
            <person name="Holcombe L.J."/>
            <person name="O'Flynn C."/>
        </authorList>
    </citation>
    <scope>NUCLEOTIDE SEQUENCE [LARGE SCALE GENOMIC DNA]</scope>
    <source>
        <strain evidence="2 3">OH770</strain>
    </source>
</reference>
<dbReference type="AlphaFoldDB" id="A0A3P1SDL4"/>
<protein>
    <submittedName>
        <fullName evidence="2">Uncharacterized protein</fullName>
    </submittedName>
</protein>
<dbReference type="EMBL" id="RQZF01000008">
    <property type="protein sequence ID" value="RRC94980.1"/>
    <property type="molecule type" value="Genomic_DNA"/>
</dbReference>
<dbReference type="Pfam" id="PF20060">
    <property type="entry name" value="DUF6459"/>
    <property type="match status" value="1"/>
</dbReference>
<accession>A0A3P1SDL4</accession>
<proteinExistence type="predicted"/>
<evidence type="ECO:0000313" key="3">
    <source>
        <dbReference type="Proteomes" id="UP000280444"/>
    </source>
</evidence>
<feature type="region of interest" description="Disordered" evidence="1">
    <location>
        <begin position="1"/>
        <end position="33"/>
    </location>
</feature>
<dbReference type="RefSeq" id="WP_124871130.1">
    <property type="nucleotide sequence ID" value="NZ_RQZF01000008.1"/>
</dbReference>
<evidence type="ECO:0000313" key="2">
    <source>
        <dbReference type="EMBL" id="RRC94980.1"/>
    </source>
</evidence>
<dbReference type="InterPro" id="IPR045596">
    <property type="entry name" value="DUF6459"/>
</dbReference>
<sequence length="183" mass="20835">MSTALASRPYQQTQTTLRRLPHQQRQMPSRNSAPVRIPRNHGLCFRWDMARDLPRGDVAILRERLRDSHTSTVWNKNLPAAGTWAANLALGLVEILQGTRPLAQVRRWVLPELYDELALARGCAVDEGVAPGTCTLVRWRTCSISERIVESCVIVQTRSRRRAVSVRIEEYRGRWIATALDIL</sequence>
<evidence type="ECO:0000256" key="1">
    <source>
        <dbReference type="SAM" id="MobiDB-lite"/>
    </source>
</evidence>
<organism evidence="2 3">
    <name type="scientific">Schaalia canis</name>
    <dbReference type="NCBI Taxonomy" id="100469"/>
    <lineage>
        <taxon>Bacteria</taxon>
        <taxon>Bacillati</taxon>
        <taxon>Actinomycetota</taxon>
        <taxon>Actinomycetes</taxon>
        <taxon>Actinomycetales</taxon>
        <taxon>Actinomycetaceae</taxon>
        <taxon>Schaalia</taxon>
    </lineage>
</organism>
<keyword evidence="3" id="KW-1185">Reference proteome</keyword>
<dbReference type="Proteomes" id="UP000280444">
    <property type="component" value="Unassembled WGS sequence"/>
</dbReference>
<gene>
    <name evidence="2" type="ORF">EII11_07810</name>
</gene>
<feature type="compositionally biased region" description="Polar residues" evidence="1">
    <location>
        <begin position="1"/>
        <end position="32"/>
    </location>
</feature>
<dbReference type="OrthoDB" id="3731420at2"/>